<proteinExistence type="predicted"/>
<dbReference type="InterPro" id="IPR038670">
    <property type="entry name" value="HslJ-like_sf"/>
</dbReference>
<dbReference type="InterPro" id="IPR053147">
    <property type="entry name" value="Hsp_HslJ-like"/>
</dbReference>
<gene>
    <name evidence="3" type="ORF">M3N55_07770</name>
</gene>
<evidence type="ECO:0000259" key="2">
    <source>
        <dbReference type="Pfam" id="PF03724"/>
    </source>
</evidence>
<dbReference type="Proteomes" id="UP001202550">
    <property type="component" value="Unassembled WGS sequence"/>
</dbReference>
<evidence type="ECO:0000256" key="1">
    <source>
        <dbReference type="SAM" id="SignalP"/>
    </source>
</evidence>
<keyword evidence="1" id="KW-0732">Signal</keyword>
<feature type="domain" description="DUF306" evidence="2">
    <location>
        <begin position="290"/>
        <end position="389"/>
    </location>
</feature>
<sequence length="400" mass="41683">MRVFALACTVTALAQGAQARDVALALDWPNGAAPAVEIVTVTRDASGAVLDTQRTPLPEGTQTTVLSLPSLSRQATTVQVGALLEGAFALQSLRAPVEGGQPPDRIRLTAALTASFGKDYLCDTGRVVSLRPAESGFTLDGTAFEPATLANSFTAPDGTTANRAPGLVQLERADGALLETCQPIPARPILPLTALGQDATWRLTTGLDGSVLSLAGARQATAGTPAERLATTIAPAAENRMRLSFGAYELTLDDTPCRLVRSTMPFPLQATLIGPDVTKSAGCAGDPLRALEGPAWQVTHMSGHALPRAAEGNPSFTLQFDTGRLTGRTTCNRYLGRATVDGTRLVLSDLGSTRLPCPANLRNLETRFLDAMEAATGFLRLPGGGLALYAGATAVLIAKR</sequence>
<name>A0ABT0M190_9RHOB</name>
<organism evidence="3 4">
    <name type="scientific">Roseinatronobacter domitianus</name>
    <dbReference type="NCBI Taxonomy" id="2940293"/>
    <lineage>
        <taxon>Bacteria</taxon>
        <taxon>Pseudomonadati</taxon>
        <taxon>Pseudomonadota</taxon>
        <taxon>Alphaproteobacteria</taxon>
        <taxon>Rhodobacterales</taxon>
        <taxon>Paracoccaceae</taxon>
        <taxon>Roseinatronobacter</taxon>
    </lineage>
</organism>
<dbReference type="EMBL" id="JALZWP010000006">
    <property type="protein sequence ID" value="MCL1628626.1"/>
    <property type="molecule type" value="Genomic_DNA"/>
</dbReference>
<dbReference type="Gene3D" id="2.40.128.270">
    <property type="match status" value="1"/>
</dbReference>
<evidence type="ECO:0000313" key="3">
    <source>
        <dbReference type="EMBL" id="MCL1628626.1"/>
    </source>
</evidence>
<feature type="signal peptide" evidence="1">
    <location>
        <begin position="1"/>
        <end position="19"/>
    </location>
</feature>
<evidence type="ECO:0000313" key="4">
    <source>
        <dbReference type="Proteomes" id="UP001202550"/>
    </source>
</evidence>
<dbReference type="InterPro" id="IPR005184">
    <property type="entry name" value="DUF306_Meta_HslJ"/>
</dbReference>
<dbReference type="RefSeq" id="WP_249057963.1">
    <property type="nucleotide sequence ID" value="NZ_JALZWP010000006.1"/>
</dbReference>
<accession>A0ABT0M190</accession>
<keyword evidence="4" id="KW-1185">Reference proteome</keyword>
<dbReference type="PANTHER" id="PTHR35535">
    <property type="entry name" value="HEAT SHOCK PROTEIN HSLJ"/>
    <property type="match status" value="1"/>
</dbReference>
<dbReference type="PANTHER" id="PTHR35535:SF2">
    <property type="entry name" value="DUF306 DOMAIN-CONTAINING PROTEIN"/>
    <property type="match status" value="1"/>
</dbReference>
<dbReference type="Pfam" id="PF03724">
    <property type="entry name" value="META"/>
    <property type="match status" value="1"/>
</dbReference>
<comment type="caution">
    <text evidence="3">The sequence shown here is derived from an EMBL/GenBank/DDBJ whole genome shotgun (WGS) entry which is preliminary data.</text>
</comment>
<reference evidence="3 4" key="1">
    <citation type="submission" date="2022-05" db="EMBL/GenBank/DDBJ databases">
        <title>Seasonal and diel survey of microbial diversity of the Tyrrhenian coast.</title>
        <authorList>
            <person name="Gattoni G."/>
            <person name="Corral P."/>
        </authorList>
    </citation>
    <scope>NUCLEOTIDE SEQUENCE [LARGE SCALE GENOMIC DNA]</scope>
    <source>
        <strain evidence="3 4">V10</strain>
    </source>
</reference>
<protein>
    <submittedName>
        <fullName evidence="3">META domain-containing protein</fullName>
    </submittedName>
</protein>
<feature type="chain" id="PRO_5045645249" evidence="1">
    <location>
        <begin position="20"/>
        <end position="400"/>
    </location>
</feature>